<feature type="compositionally biased region" description="Basic residues" evidence="1">
    <location>
        <begin position="50"/>
        <end position="59"/>
    </location>
</feature>
<dbReference type="HOGENOM" id="CLU_071125_0_0_1"/>
<organism evidence="3 4">
    <name type="scientific">Capronia coronata CBS 617.96</name>
    <dbReference type="NCBI Taxonomy" id="1182541"/>
    <lineage>
        <taxon>Eukaryota</taxon>
        <taxon>Fungi</taxon>
        <taxon>Dikarya</taxon>
        <taxon>Ascomycota</taxon>
        <taxon>Pezizomycotina</taxon>
        <taxon>Eurotiomycetes</taxon>
        <taxon>Chaetothyriomycetidae</taxon>
        <taxon>Chaetothyriales</taxon>
        <taxon>Herpotrichiellaceae</taxon>
        <taxon>Capronia</taxon>
    </lineage>
</organism>
<dbReference type="RefSeq" id="XP_007724424.1">
    <property type="nucleotide sequence ID" value="XM_007726234.1"/>
</dbReference>
<evidence type="ECO:0000313" key="3">
    <source>
        <dbReference type="EMBL" id="EXJ88418.1"/>
    </source>
</evidence>
<feature type="region of interest" description="Disordered" evidence="1">
    <location>
        <begin position="43"/>
        <end position="66"/>
    </location>
</feature>
<dbReference type="eggNOG" id="ENOG502SPR5">
    <property type="taxonomic scope" value="Eukaryota"/>
</dbReference>
<dbReference type="Proteomes" id="UP000019484">
    <property type="component" value="Unassembled WGS sequence"/>
</dbReference>
<feature type="signal peptide" evidence="2">
    <location>
        <begin position="1"/>
        <end position="22"/>
    </location>
</feature>
<accession>W9Y7D4</accession>
<dbReference type="STRING" id="1182541.W9Y7D4"/>
<evidence type="ECO:0000256" key="1">
    <source>
        <dbReference type="SAM" id="MobiDB-lite"/>
    </source>
</evidence>
<reference evidence="3 4" key="1">
    <citation type="submission" date="2013-03" db="EMBL/GenBank/DDBJ databases">
        <title>The Genome Sequence of Capronia coronata CBS 617.96.</title>
        <authorList>
            <consortium name="The Broad Institute Genomics Platform"/>
            <person name="Cuomo C."/>
            <person name="de Hoog S."/>
            <person name="Gorbushina A."/>
            <person name="Walker B."/>
            <person name="Young S.K."/>
            <person name="Zeng Q."/>
            <person name="Gargeya S."/>
            <person name="Fitzgerald M."/>
            <person name="Haas B."/>
            <person name="Abouelleil A."/>
            <person name="Allen A.W."/>
            <person name="Alvarado L."/>
            <person name="Arachchi H.M."/>
            <person name="Berlin A.M."/>
            <person name="Chapman S.B."/>
            <person name="Gainer-Dewar J."/>
            <person name="Goldberg J."/>
            <person name="Griggs A."/>
            <person name="Gujja S."/>
            <person name="Hansen M."/>
            <person name="Howarth C."/>
            <person name="Imamovic A."/>
            <person name="Ireland A."/>
            <person name="Larimer J."/>
            <person name="McCowan C."/>
            <person name="Murphy C."/>
            <person name="Pearson M."/>
            <person name="Poon T.W."/>
            <person name="Priest M."/>
            <person name="Roberts A."/>
            <person name="Saif S."/>
            <person name="Shea T."/>
            <person name="Sisk P."/>
            <person name="Sykes S."/>
            <person name="Wortman J."/>
            <person name="Nusbaum C."/>
            <person name="Birren B."/>
        </authorList>
    </citation>
    <scope>NUCLEOTIDE SEQUENCE [LARGE SCALE GENOMIC DNA]</scope>
    <source>
        <strain evidence="3 4">CBS 617.96</strain>
    </source>
</reference>
<name>W9Y7D4_9EURO</name>
<evidence type="ECO:0000256" key="2">
    <source>
        <dbReference type="SAM" id="SignalP"/>
    </source>
</evidence>
<protein>
    <recommendedName>
        <fullName evidence="5">Lysozyme</fullName>
    </recommendedName>
</protein>
<evidence type="ECO:0008006" key="5">
    <source>
        <dbReference type="Google" id="ProtNLM"/>
    </source>
</evidence>
<gene>
    <name evidence="3" type="ORF">A1O1_05348</name>
</gene>
<evidence type="ECO:0000313" key="4">
    <source>
        <dbReference type="Proteomes" id="UP000019484"/>
    </source>
</evidence>
<feature type="chain" id="PRO_5004932563" description="Lysozyme" evidence="2">
    <location>
        <begin position="23"/>
        <end position="251"/>
    </location>
</feature>
<dbReference type="OrthoDB" id="2349272at2759"/>
<dbReference type="EMBL" id="AMWN01000004">
    <property type="protein sequence ID" value="EXJ88418.1"/>
    <property type="molecule type" value="Genomic_DNA"/>
</dbReference>
<dbReference type="GeneID" id="19160223"/>
<sequence>MHLLFLNLSLLFTISALTLALAVPSPPSFGPNTLHLHLHGREHGREHNHALHSSRRRTRAATSKRPNPVNQLLQIAPTSNTCAGAQFPAECAVSSIAMVQAMVDGFAKYNVTTAEEQAALLSWMAFESGEFKFNHNHFPAPGRPGQGTRVMLMPNFVQEYAGSIKELKNQVAAAGTDPDKVLQLVMPDRFSFAAAAWYYGVHCTKEQKGLVRTGGQQGWESAFVTGCVGTTVTDERVQYWKRAREALGVPA</sequence>
<dbReference type="AlphaFoldDB" id="W9Y7D4"/>
<keyword evidence="4" id="KW-1185">Reference proteome</keyword>
<comment type="caution">
    <text evidence="3">The sequence shown here is derived from an EMBL/GenBank/DDBJ whole genome shotgun (WGS) entry which is preliminary data.</text>
</comment>
<keyword evidence="2" id="KW-0732">Signal</keyword>
<proteinExistence type="predicted"/>